<accession>A0A0X8JK31</accession>
<keyword evidence="2" id="KW-1185">Reference proteome</keyword>
<reference evidence="2" key="1">
    <citation type="submission" date="2016-02" db="EMBL/GenBank/DDBJ databases">
        <authorList>
            <person name="Holder M.E."/>
            <person name="Ajami N.J."/>
            <person name="Petrosino J.F."/>
        </authorList>
    </citation>
    <scope>NUCLEOTIDE SEQUENCE [LARGE SCALE GENOMIC DNA]</scope>
    <source>
        <strain evidence="2">CCUG 45958</strain>
    </source>
</reference>
<dbReference type="RefSeq" id="WP_062252705.1">
    <property type="nucleotide sequence ID" value="NZ_CP014229.1"/>
</dbReference>
<organism evidence="1 2">
    <name type="scientific">Desulfovibrio fairfieldensis</name>
    <dbReference type="NCBI Taxonomy" id="44742"/>
    <lineage>
        <taxon>Bacteria</taxon>
        <taxon>Pseudomonadati</taxon>
        <taxon>Thermodesulfobacteriota</taxon>
        <taxon>Desulfovibrionia</taxon>
        <taxon>Desulfovibrionales</taxon>
        <taxon>Desulfovibrionaceae</taxon>
        <taxon>Desulfovibrio</taxon>
    </lineage>
</organism>
<name>A0A0X8JK31_9BACT</name>
<evidence type="ECO:0000313" key="1">
    <source>
        <dbReference type="EMBL" id="AMD90234.1"/>
    </source>
</evidence>
<dbReference type="Proteomes" id="UP000069241">
    <property type="component" value="Chromosome"/>
</dbReference>
<proteinExistence type="predicted"/>
<dbReference type="AlphaFoldDB" id="A0A0X8JK31"/>
<sequence length="76" mass="8628">MSNTLERRLSRLECGTTDTPGMFVHWAIDEEAQALECNGQRFTRRDGEGHEDFMERVMESLSPAPGKVLWLEESAA</sequence>
<dbReference type="EMBL" id="CP014229">
    <property type="protein sequence ID" value="AMD90234.1"/>
    <property type="molecule type" value="Genomic_DNA"/>
</dbReference>
<dbReference type="STRING" id="44742.AXF13_08925"/>
<protein>
    <submittedName>
        <fullName evidence="1">Uncharacterized protein</fullName>
    </submittedName>
</protein>
<dbReference type="KEGG" id="dfi:AXF13_08925"/>
<evidence type="ECO:0000313" key="2">
    <source>
        <dbReference type="Proteomes" id="UP000069241"/>
    </source>
</evidence>
<gene>
    <name evidence="1" type="ORF">AXF13_08925</name>
</gene>